<dbReference type="GO" id="GO:0016301">
    <property type="term" value="F:kinase activity"/>
    <property type="evidence" value="ECO:0007669"/>
    <property type="project" value="UniProtKB-KW"/>
</dbReference>
<comment type="function">
    <text evidence="10">Catalyzes the transfer of pyrophosphate from adenosine triphosphate (ATP) to 6-hydroxymethyl-7,8-dihydropterin, an enzymatic step in folate biosynthesis pathway.</text>
</comment>
<reference evidence="14 15" key="1">
    <citation type="submission" date="2019-02" db="EMBL/GenBank/DDBJ databases">
        <title>Deep-cultivation of Planctomycetes and their phenomic and genomic characterization uncovers novel biology.</title>
        <authorList>
            <person name="Wiegand S."/>
            <person name="Jogler M."/>
            <person name="Boedeker C."/>
            <person name="Pinto D."/>
            <person name="Vollmers J."/>
            <person name="Rivas-Marin E."/>
            <person name="Kohn T."/>
            <person name="Peeters S.H."/>
            <person name="Heuer A."/>
            <person name="Rast P."/>
            <person name="Oberbeckmann S."/>
            <person name="Bunk B."/>
            <person name="Jeske O."/>
            <person name="Meyerdierks A."/>
            <person name="Storesund J.E."/>
            <person name="Kallscheuer N."/>
            <person name="Luecker S."/>
            <person name="Lage O.M."/>
            <person name="Pohl T."/>
            <person name="Merkel B.J."/>
            <person name="Hornburger P."/>
            <person name="Mueller R.-W."/>
            <person name="Bruemmer F."/>
            <person name="Labrenz M."/>
            <person name="Spormann A.M."/>
            <person name="Op den Camp H."/>
            <person name="Overmann J."/>
            <person name="Amann R."/>
            <person name="Jetten M.S.M."/>
            <person name="Mascher T."/>
            <person name="Medema M.H."/>
            <person name="Devos D.P."/>
            <person name="Kaster A.-K."/>
            <person name="Ovreas L."/>
            <person name="Rohde M."/>
            <person name="Galperin M.Y."/>
            <person name="Jogler C."/>
        </authorList>
    </citation>
    <scope>NUCLEOTIDE SEQUENCE [LARGE SCALE GENOMIC DNA]</scope>
    <source>
        <strain evidence="14 15">Q31a</strain>
    </source>
</reference>
<dbReference type="PANTHER" id="PTHR43071:SF1">
    <property type="entry name" value="2-AMINO-4-HYDROXY-6-HYDROXYMETHYLDIHYDROPTERIDINE PYROPHOSPHOKINASE"/>
    <property type="match status" value="1"/>
</dbReference>
<evidence type="ECO:0000259" key="13">
    <source>
        <dbReference type="Pfam" id="PF01288"/>
    </source>
</evidence>
<evidence type="ECO:0000313" key="15">
    <source>
        <dbReference type="Proteomes" id="UP000318017"/>
    </source>
</evidence>
<dbReference type="EMBL" id="CP036298">
    <property type="protein sequence ID" value="QDV22650.1"/>
    <property type="molecule type" value="Genomic_DNA"/>
</dbReference>
<evidence type="ECO:0000256" key="5">
    <source>
        <dbReference type="ARBA" id="ARBA00022679"/>
    </source>
</evidence>
<feature type="domain" description="7,8-dihydro-6-hydroxymethylpterin-pyrophosphokinase" evidence="13">
    <location>
        <begin position="6"/>
        <end position="135"/>
    </location>
</feature>
<dbReference type="GO" id="GO:0005524">
    <property type="term" value="F:ATP binding"/>
    <property type="evidence" value="ECO:0007669"/>
    <property type="project" value="UniProtKB-KW"/>
</dbReference>
<dbReference type="Gene3D" id="3.30.70.560">
    <property type="entry name" value="7,8-Dihydro-6-hydroxymethylpterin-pyrophosphokinase HPPK"/>
    <property type="match status" value="1"/>
</dbReference>
<evidence type="ECO:0000256" key="1">
    <source>
        <dbReference type="ARBA" id="ARBA00005051"/>
    </source>
</evidence>
<dbReference type="InterPro" id="IPR000550">
    <property type="entry name" value="Hppk"/>
</dbReference>
<keyword evidence="7 14" id="KW-0418">Kinase</keyword>
<dbReference type="EC" id="2.7.6.3" evidence="3"/>
<evidence type="ECO:0000256" key="4">
    <source>
        <dbReference type="ARBA" id="ARBA00016218"/>
    </source>
</evidence>
<organism evidence="14 15">
    <name type="scientific">Aureliella helgolandensis</name>
    <dbReference type="NCBI Taxonomy" id="2527968"/>
    <lineage>
        <taxon>Bacteria</taxon>
        <taxon>Pseudomonadati</taxon>
        <taxon>Planctomycetota</taxon>
        <taxon>Planctomycetia</taxon>
        <taxon>Pirellulales</taxon>
        <taxon>Pirellulaceae</taxon>
        <taxon>Aureliella</taxon>
    </lineage>
</organism>
<dbReference type="RefSeq" id="WP_145074494.1">
    <property type="nucleotide sequence ID" value="NZ_CP036298.1"/>
</dbReference>
<dbReference type="GO" id="GO:0046654">
    <property type="term" value="P:tetrahydrofolate biosynthetic process"/>
    <property type="evidence" value="ECO:0007669"/>
    <property type="project" value="UniProtKB-UniPathway"/>
</dbReference>
<evidence type="ECO:0000256" key="7">
    <source>
        <dbReference type="ARBA" id="ARBA00022777"/>
    </source>
</evidence>
<evidence type="ECO:0000256" key="2">
    <source>
        <dbReference type="ARBA" id="ARBA00005810"/>
    </source>
</evidence>
<accession>A0A518G261</accession>
<sequence>MPRCLLSLGANLGNPSDAIRRAAERLREEFGCSTDEFCVSSHYRTPPVGGPTGQPPFINAVIALRSPKDPWEAWHIVRKIEEELGRVRLHRWEARQIDIDILLHEDSRIWTPQLKIPHPRMCMRRFILVPAQEVAASWIDPVSRLSIGQLAQNLQTGPGSLVLVASPQQQAATLLQEAARLAHANWLPCSSISPLPAQHAADSPFLGTQPPTADRRWVGLVESAAHSSSARPLIATPKLTVFLADPMRVEGVAWEDFHRPLAMGLGLAVTSTPLPEQTSAAERGPQPTYLLASDDRQWAIHELVAALEAMDCPIEISHSGG</sequence>
<evidence type="ECO:0000256" key="3">
    <source>
        <dbReference type="ARBA" id="ARBA00013253"/>
    </source>
</evidence>
<comment type="pathway">
    <text evidence="1">Cofactor biosynthesis; tetrahydrofolate biosynthesis; 2-amino-4-hydroxy-6-hydroxymethyl-7,8-dihydropteridine diphosphate from 7,8-dihydroneopterin triphosphate: step 4/4.</text>
</comment>
<dbReference type="GO" id="GO:0046656">
    <property type="term" value="P:folic acid biosynthetic process"/>
    <property type="evidence" value="ECO:0007669"/>
    <property type="project" value="UniProtKB-KW"/>
</dbReference>
<dbReference type="Proteomes" id="UP000318017">
    <property type="component" value="Chromosome"/>
</dbReference>
<dbReference type="SUPFAM" id="SSF55083">
    <property type="entry name" value="6-hydroxymethyl-7,8-dihydropterin pyrophosphokinase, HPPK"/>
    <property type="match status" value="1"/>
</dbReference>
<protein>
    <recommendedName>
        <fullName evidence="4">2-amino-4-hydroxy-6-hydroxymethyldihydropteridine pyrophosphokinase</fullName>
        <ecNumber evidence="3">2.7.6.3</ecNumber>
    </recommendedName>
    <alternativeName>
        <fullName evidence="11">6-hydroxymethyl-7,8-dihydropterin pyrophosphokinase</fullName>
    </alternativeName>
    <alternativeName>
        <fullName evidence="12">7,8-dihydro-6-hydroxymethylpterin-pyrophosphokinase</fullName>
    </alternativeName>
</protein>
<keyword evidence="6" id="KW-0547">Nucleotide-binding</keyword>
<dbReference type="UniPathway" id="UPA00077">
    <property type="reaction ID" value="UER00155"/>
</dbReference>
<dbReference type="AlphaFoldDB" id="A0A518G261"/>
<name>A0A518G261_9BACT</name>
<evidence type="ECO:0000256" key="8">
    <source>
        <dbReference type="ARBA" id="ARBA00022840"/>
    </source>
</evidence>
<comment type="similarity">
    <text evidence="2">Belongs to the HPPK family.</text>
</comment>
<evidence type="ECO:0000256" key="11">
    <source>
        <dbReference type="ARBA" id="ARBA00029766"/>
    </source>
</evidence>
<evidence type="ECO:0000256" key="6">
    <source>
        <dbReference type="ARBA" id="ARBA00022741"/>
    </source>
</evidence>
<dbReference type="Pfam" id="PF01288">
    <property type="entry name" value="HPPK"/>
    <property type="match status" value="1"/>
</dbReference>
<dbReference type="NCBIfam" id="TIGR01498">
    <property type="entry name" value="folK"/>
    <property type="match status" value="1"/>
</dbReference>
<proteinExistence type="inferred from homology"/>
<dbReference type="GO" id="GO:0003848">
    <property type="term" value="F:2-amino-4-hydroxy-6-hydroxymethyldihydropteridine diphosphokinase activity"/>
    <property type="evidence" value="ECO:0007669"/>
    <property type="project" value="UniProtKB-EC"/>
</dbReference>
<dbReference type="CDD" id="cd00483">
    <property type="entry name" value="HPPK"/>
    <property type="match status" value="1"/>
</dbReference>
<evidence type="ECO:0000256" key="9">
    <source>
        <dbReference type="ARBA" id="ARBA00022909"/>
    </source>
</evidence>
<keyword evidence="8" id="KW-0067">ATP-binding</keyword>
<keyword evidence="5 14" id="KW-0808">Transferase</keyword>
<dbReference type="KEGG" id="ahel:Q31a_09360"/>
<keyword evidence="9" id="KW-0289">Folate biosynthesis</keyword>
<evidence type="ECO:0000313" key="14">
    <source>
        <dbReference type="EMBL" id="QDV22650.1"/>
    </source>
</evidence>
<dbReference type="OrthoDB" id="9808041at2"/>
<evidence type="ECO:0000256" key="12">
    <source>
        <dbReference type="ARBA" id="ARBA00033413"/>
    </source>
</evidence>
<dbReference type="PANTHER" id="PTHR43071">
    <property type="entry name" value="2-AMINO-4-HYDROXY-6-HYDROXYMETHYLDIHYDROPTERIDINE PYROPHOSPHOKINASE"/>
    <property type="match status" value="1"/>
</dbReference>
<dbReference type="InterPro" id="IPR035907">
    <property type="entry name" value="Hppk_sf"/>
</dbReference>
<keyword evidence="15" id="KW-1185">Reference proteome</keyword>
<gene>
    <name evidence="14" type="primary">folK</name>
    <name evidence="14" type="ORF">Q31a_09360</name>
</gene>
<evidence type="ECO:0000256" key="10">
    <source>
        <dbReference type="ARBA" id="ARBA00029409"/>
    </source>
</evidence>